<proteinExistence type="predicted"/>
<evidence type="ECO:0000259" key="1">
    <source>
        <dbReference type="Pfam" id="PF13358"/>
    </source>
</evidence>
<feature type="domain" description="Tc1-like transposase DDE" evidence="1">
    <location>
        <begin position="154"/>
        <end position="295"/>
    </location>
</feature>
<sequence>MLAVSALVEGRDRVEVAALFKVSARAVDNWWAKWQAGGRDALLSGTRGRRAGEHQVLSEAEQAAVRQAVLDHTPCYLGLSGQLWTRGQIGELIFKLYRVRFTEPGVGKYLTRWGLTFQRPDERAVEQDPEAVRLWHEETWPAIRARAKAENGEVLFADQVGIRSDQVTGRTWGAQGRTPVVRRTGNRFSVNAMSAISTRGRMHFMVFTESFDAKVMCHFLARLVGHFDHKVHLIVDRHSAHHSKTVRAWLADHQDEIELHFLPSYSPERNPDELVNTDLKRSLPHTQRARNRAELATETRRFFHRRQRQPHIVTGYFKTPHVRYVLDE</sequence>
<name>A0A553ZPN5_9ACTN</name>
<evidence type="ECO:0000313" key="5">
    <source>
        <dbReference type="Proteomes" id="UP000320888"/>
    </source>
</evidence>
<dbReference type="SUPFAM" id="SSF46689">
    <property type="entry name" value="Homeodomain-like"/>
    <property type="match status" value="1"/>
</dbReference>
<feature type="domain" description="Winged helix-turn helix" evidence="3">
    <location>
        <begin position="81"/>
        <end position="139"/>
    </location>
</feature>
<dbReference type="PANTHER" id="PTHR46564">
    <property type="entry name" value="TRANSPOSASE"/>
    <property type="match status" value="1"/>
</dbReference>
<dbReference type="Gene3D" id="3.30.420.10">
    <property type="entry name" value="Ribonuclease H-like superfamily/Ribonuclease H"/>
    <property type="match status" value="1"/>
</dbReference>
<dbReference type="InterPro" id="IPR036397">
    <property type="entry name" value="RNaseH_sf"/>
</dbReference>
<dbReference type="InterPro" id="IPR025959">
    <property type="entry name" value="Winged_HTH_dom"/>
</dbReference>
<dbReference type="InterPro" id="IPR009057">
    <property type="entry name" value="Homeodomain-like_sf"/>
</dbReference>
<dbReference type="NCBIfam" id="NF033545">
    <property type="entry name" value="transpos_IS630"/>
    <property type="match status" value="1"/>
</dbReference>
<feature type="domain" description="Insertion element IS150 protein InsJ-like helix-turn-helix" evidence="2">
    <location>
        <begin position="4"/>
        <end position="50"/>
    </location>
</feature>
<evidence type="ECO:0000259" key="3">
    <source>
        <dbReference type="Pfam" id="PF13592"/>
    </source>
</evidence>
<dbReference type="EMBL" id="VKLS01000026">
    <property type="protein sequence ID" value="TSB43430.1"/>
    <property type="molecule type" value="Genomic_DNA"/>
</dbReference>
<dbReference type="Proteomes" id="UP000320888">
    <property type="component" value="Unassembled WGS sequence"/>
</dbReference>
<dbReference type="GO" id="GO:0003676">
    <property type="term" value="F:nucleic acid binding"/>
    <property type="evidence" value="ECO:0007669"/>
    <property type="project" value="InterPro"/>
</dbReference>
<dbReference type="InterPro" id="IPR012337">
    <property type="entry name" value="RNaseH-like_sf"/>
</dbReference>
<dbReference type="InterPro" id="IPR055247">
    <property type="entry name" value="InsJ-like_HTH"/>
</dbReference>
<gene>
    <name evidence="4" type="ORF">FNZ23_04695</name>
</gene>
<organism evidence="4 5">
    <name type="scientific">Streptomyces benahoarensis</name>
    <dbReference type="NCBI Taxonomy" id="2595054"/>
    <lineage>
        <taxon>Bacteria</taxon>
        <taxon>Bacillati</taxon>
        <taxon>Actinomycetota</taxon>
        <taxon>Actinomycetes</taxon>
        <taxon>Kitasatosporales</taxon>
        <taxon>Streptomycetaceae</taxon>
        <taxon>Streptomyces</taxon>
    </lineage>
</organism>
<protein>
    <submittedName>
        <fullName evidence="4">IS630 family transposase</fullName>
    </submittedName>
</protein>
<dbReference type="InterPro" id="IPR038717">
    <property type="entry name" value="Tc1-like_DDE_dom"/>
</dbReference>
<dbReference type="Pfam" id="PF13592">
    <property type="entry name" value="HTH_33"/>
    <property type="match status" value="1"/>
</dbReference>
<accession>A0A553ZPN5</accession>
<evidence type="ECO:0000259" key="2">
    <source>
        <dbReference type="Pfam" id="PF13518"/>
    </source>
</evidence>
<comment type="caution">
    <text evidence="4">The sequence shown here is derived from an EMBL/GenBank/DDBJ whole genome shotgun (WGS) entry which is preliminary data.</text>
</comment>
<dbReference type="InterPro" id="IPR047655">
    <property type="entry name" value="Transpos_IS630-like"/>
</dbReference>
<reference evidence="4 5" key="1">
    <citation type="submission" date="2019-07" db="EMBL/GenBank/DDBJ databases">
        <title>Draft genome for Streptomyces benahoarensis MZ03-48.</title>
        <authorList>
            <person name="Gonzalez-Pimentel J.L."/>
        </authorList>
    </citation>
    <scope>NUCLEOTIDE SEQUENCE [LARGE SCALE GENOMIC DNA]</scope>
    <source>
        <strain evidence="4 5">MZ03-48</strain>
    </source>
</reference>
<dbReference type="PANTHER" id="PTHR46564:SF1">
    <property type="entry name" value="TRANSPOSASE"/>
    <property type="match status" value="1"/>
</dbReference>
<evidence type="ECO:0000313" key="4">
    <source>
        <dbReference type="EMBL" id="TSB43430.1"/>
    </source>
</evidence>
<dbReference type="Pfam" id="PF13358">
    <property type="entry name" value="DDE_3"/>
    <property type="match status" value="1"/>
</dbReference>
<dbReference type="SUPFAM" id="SSF53098">
    <property type="entry name" value="Ribonuclease H-like"/>
    <property type="match status" value="1"/>
</dbReference>
<dbReference type="Pfam" id="PF13518">
    <property type="entry name" value="HTH_28"/>
    <property type="match status" value="1"/>
</dbReference>
<dbReference type="AlphaFoldDB" id="A0A553ZPN5"/>
<keyword evidence="5" id="KW-1185">Reference proteome</keyword>